<keyword evidence="8 9" id="KW-0472">Membrane</keyword>
<comment type="similarity">
    <text evidence="3 9">Belongs to the cytochrome c oxidase bacterial subunit 4 family.</text>
</comment>
<feature type="region of interest" description="Disordered" evidence="10">
    <location>
        <begin position="100"/>
        <end position="122"/>
    </location>
</feature>
<feature type="transmembrane region" description="Helical" evidence="9">
    <location>
        <begin position="12"/>
        <end position="31"/>
    </location>
</feature>
<evidence type="ECO:0000256" key="10">
    <source>
        <dbReference type="SAM" id="MobiDB-lite"/>
    </source>
</evidence>
<evidence type="ECO:0000313" key="12">
    <source>
        <dbReference type="Proteomes" id="UP001221597"/>
    </source>
</evidence>
<comment type="subcellular location">
    <subcellularLocation>
        <location evidence="2 9">Cell membrane</location>
        <topology evidence="2 9">Multi-pass membrane protein</topology>
    </subcellularLocation>
</comment>
<proteinExistence type="inferred from homology"/>
<reference evidence="11 12" key="1">
    <citation type="submission" date="2023-04" db="EMBL/GenBank/DDBJ databases">
        <title>Genome sequence of Halobacillus naozhouensis KACC 21980.</title>
        <authorList>
            <person name="Kim S."/>
            <person name="Heo J."/>
            <person name="Kwon S.-W."/>
        </authorList>
    </citation>
    <scope>NUCLEOTIDE SEQUENCE [LARGE SCALE GENOMIC DNA]</scope>
    <source>
        <strain evidence="11 12">KCTC 13234</strain>
    </source>
</reference>
<dbReference type="RefSeq" id="WP_283076689.1">
    <property type="nucleotide sequence ID" value="NZ_CP121671.1"/>
</dbReference>
<organism evidence="11 12">
    <name type="scientific">Halobacillus naozhouensis</name>
    <dbReference type="NCBI Taxonomy" id="554880"/>
    <lineage>
        <taxon>Bacteria</taxon>
        <taxon>Bacillati</taxon>
        <taxon>Bacillota</taxon>
        <taxon>Bacilli</taxon>
        <taxon>Bacillales</taxon>
        <taxon>Bacillaceae</taxon>
        <taxon>Halobacillus</taxon>
    </lineage>
</organism>
<keyword evidence="7 9" id="KW-0560">Oxidoreductase</keyword>
<dbReference type="NCBIfam" id="TIGR02901">
    <property type="entry name" value="QoxD"/>
    <property type="match status" value="1"/>
</dbReference>
<accession>A0ABY8IZT3</accession>
<keyword evidence="5 9" id="KW-0812">Transmembrane</keyword>
<dbReference type="EC" id="1.10.3.-" evidence="9"/>
<evidence type="ECO:0000256" key="2">
    <source>
        <dbReference type="ARBA" id="ARBA00004651"/>
    </source>
</evidence>
<dbReference type="InterPro" id="IPR014250">
    <property type="entry name" value="QoxD"/>
</dbReference>
<keyword evidence="4 9" id="KW-1003">Cell membrane</keyword>
<dbReference type="PANTHER" id="PTHR36835:SF1">
    <property type="entry name" value="CYTOCHROME BO(3) UBIQUINOL OXIDASE SUBUNIT 4"/>
    <property type="match status" value="1"/>
</dbReference>
<protein>
    <recommendedName>
        <fullName evidence="9">Quinol oxidase subunit 4</fullName>
        <ecNumber evidence="9">1.10.3.-</ecNumber>
    </recommendedName>
</protein>
<dbReference type="InterPro" id="IPR005171">
    <property type="entry name" value="Cyt_c_oxidase_su4_prok"/>
</dbReference>
<comment type="catalytic activity">
    <reaction evidence="1 9">
        <text>2 a quinol + O2 = 2 a quinone + 2 H2O</text>
        <dbReference type="Rhea" id="RHEA:55376"/>
        <dbReference type="ChEBI" id="CHEBI:15377"/>
        <dbReference type="ChEBI" id="CHEBI:15379"/>
        <dbReference type="ChEBI" id="CHEBI:24646"/>
        <dbReference type="ChEBI" id="CHEBI:132124"/>
    </reaction>
</comment>
<keyword evidence="6 9" id="KW-1133">Transmembrane helix</keyword>
<evidence type="ECO:0000256" key="5">
    <source>
        <dbReference type="ARBA" id="ARBA00022692"/>
    </source>
</evidence>
<evidence type="ECO:0000256" key="9">
    <source>
        <dbReference type="RuleBase" id="RU367153"/>
    </source>
</evidence>
<feature type="transmembrane region" description="Helical" evidence="9">
    <location>
        <begin position="72"/>
        <end position="93"/>
    </location>
</feature>
<feature type="transmembrane region" description="Helical" evidence="9">
    <location>
        <begin position="37"/>
        <end position="60"/>
    </location>
</feature>
<name>A0ABY8IZT3_9BACI</name>
<dbReference type="Proteomes" id="UP001221597">
    <property type="component" value="Chromosome"/>
</dbReference>
<comment type="function">
    <text evidence="9">Catalyzes quinol oxidation with the concomitant reduction of oxygen to water.</text>
</comment>
<evidence type="ECO:0000256" key="3">
    <source>
        <dbReference type="ARBA" id="ARBA00008079"/>
    </source>
</evidence>
<evidence type="ECO:0000256" key="1">
    <source>
        <dbReference type="ARBA" id="ARBA00000725"/>
    </source>
</evidence>
<dbReference type="Pfam" id="PF03626">
    <property type="entry name" value="COX4_pro"/>
    <property type="match status" value="1"/>
</dbReference>
<evidence type="ECO:0000313" key="11">
    <source>
        <dbReference type="EMBL" id="WFT74693.1"/>
    </source>
</evidence>
<gene>
    <name evidence="11" type="primary">qoxD</name>
    <name evidence="11" type="ORF">P9989_20485</name>
</gene>
<evidence type="ECO:0000256" key="4">
    <source>
        <dbReference type="ARBA" id="ARBA00022475"/>
    </source>
</evidence>
<sequence>MAEHNKRIPVQHIVGFVLSLVLTLLAAWAALRSDLSTFWIITSIMILAVIQAGIQLFMFMHMTESESHNGHVPWNMMFHGFVLAAIVVAGSLFTMSFGHDHNKHQPHEQHQQQEQHQEHSSH</sequence>
<evidence type="ECO:0000256" key="8">
    <source>
        <dbReference type="ARBA" id="ARBA00023136"/>
    </source>
</evidence>
<evidence type="ECO:0000256" key="6">
    <source>
        <dbReference type="ARBA" id="ARBA00022989"/>
    </source>
</evidence>
<dbReference type="PANTHER" id="PTHR36835">
    <property type="entry name" value="CYTOCHROME BO(3) UBIQUINOL OXIDASE SUBUNIT 4"/>
    <property type="match status" value="1"/>
</dbReference>
<evidence type="ECO:0000256" key="7">
    <source>
        <dbReference type="ARBA" id="ARBA00023002"/>
    </source>
</evidence>
<keyword evidence="12" id="KW-1185">Reference proteome</keyword>
<dbReference type="EMBL" id="CP121671">
    <property type="protein sequence ID" value="WFT74693.1"/>
    <property type="molecule type" value="Genomic_DNA"/>
</dbReference>
<dbReference type="InterPro" id="IPR050968">
    <property type="entry name" value="Cytochrome_c_oxidase_bac_sub4"/>
</dbReference>